<dbReference type="Gene3D" id="1.10.10.10">
    <property type="entry name" value="Winged helix-like DNA-binding domain superfamily/Winged helix DNA-binding domain"/>
    <property type="match status" value="1"/>
</dbReference>
<protein>
    <submittedName>
        <fullName evidence="4">LuxR family transcriptional regulator</fullName>
    </submittedName>
</protein>
<proteinExistence type="predicted"/>
<dbReference type="PANTHER" id="PTHR43214">
    <property type="entry name" value="TWO-COMPONENT RESPONSE REGULATOR"/>
    <property type="match status" value="1"/>
</dbReference>
<dbReference type="GO" id="GO:0006355">
    <property type="term" value="P:regulation of DNA-templated transcription"/>
    <property type="evidence" value="ECO:0007669"/>
    <property type="project" value="InterPro"/>
</dbReference>
<gene>
    <name evidence="4" type="ORF">Pmi06nite_35640</name>
</gene>
<keyword evidence="1" id="KW-0238">DNA-binding</keyword>
<keyword evidence="5" id="KW-1185">Reference proteome</keyword>
<comment type="caution">
    <text evidence="4">The sequence shown here is derived from an EMBL/GenBank/DDBJ whole genome shotgun (WGS) entry which is preliminary data.</text>
</comment>
<evidence type="ECO:0000256" key="2">
    <source>
        <dbReference type="SAM" id="MobiDB-lite"/>
    </source>
</evidence>
<dbReference type="InterPro" id="IPR039420">
    <property type="entry name" value="WalR-like"/>
</dbReference>
<dbReference type="InterPro" id="IPR000792">
    <property type="entry name" value="Tscrpt_reg_LuxR_C"/>
</dbReference>
<dbReference type="InterPro" id="IPR036388">
    <property type="entry name" value="WH-like_DNA-bd_sf"/>
</dbReference>
<dbReference type="CDD" id="cd06170">
    <property type="entry name" value="LuxR_C_like"/>
    <property type="match status" value="1"/>
</dbReference>
<evidence type="ECO:0000256" key="1">
    <source>
        <dbReference type="ARBA" id="ARBA00023125"/>
    </source>
</evidence>
<feature type="domain" description="HTH luxR-type" evidence="3">
    <location>
        <begin position="820"/>
        <end position="885"/>
    </location>
</feature>
<dbReference type="Proteomes" id="UP000650628">
    <property type="component" value="Unassembled WGS sequence"/>
</dbReference>
<feature type="region of interest" description="Disordered" evidence="2">
    <location>
        <begin position="887"/>
        <end position="911"/>
    </location>
</feature>
<dbReference type="SMART" id="SM00421">
    <property type="entry name" value="HTH_LUXR"/>
    <property type="match status" value="1"/>
</dbReference>
<reference evidence="4 5" key="1">
    <citation type="submission" date="2021-01" db="EMBL/GenBank/DDBJ databases">
        <title>Whole genome shotgun sequence of Planotetraspora mira NBRC 15435.</title>
        <authorList>
            <person name="Komaki H."/>
            <person name="Tamura T."/>
        </authorList>
    </citation>
    <scope>NUCLEOTIDE SEQUENCE [LARGE SCALE GENOMIC DNA]</scope>
    <source>
        <strain evidence="4 5">NBRC 15435</strain>
    </source>
</reference>
<dbReference type="AlphaFoldDB" id="A0A8J3TQD1"/>
<dbReference type="Pfam" id="PF00196">
    <property type="entry name" value="GerE"/>
    <property type="match status" value="1"/>
</dbReference>
<evidence type="ECO:0000313" key="4">
    <source>
        <dbReference type="EMBL" id="GII30122.1"/>
    </source>
</evidence>
<dbReference type="SUPFAM" id="SSF52540">
    <property type="entry name" value="P-loop containing nucleoside triphosphate hydrolases"/>
    <property type="match status" value="1"/>
</dbReference>
<dbReference type="PANTHER" id="PTHR43214:SF43">
    <property type="entry name" value="TWO-COMPONENT RESPONSE REGULATOR"/>
    <property type="match status" value="1"/>
</dbReference>
<dbReference type="SUPFAM" id="SSF46894">
    <property type="entry name" value="C-terminal effector domain of the bipartite response regulators"/>
    <property type="match status" value="1"/>
</dbReference>
<accession>A0A8J3TQD1</accession>
<dbReference type="PROSITE" id="PS50043">
    <property type="entry name" value="HTH_LUXR_2"/>
    <property type="match status" value="1"/>
</dbReference>
<evidence type="ECO:0000313" key="5">
    <source>
        <dbReference type="Proteomes" id="UP000650628"/>
    </source>
</evidence>
<sequence length="911" mass="96498">MTVSAEAVLRMSTGLLNIPAPAYHAAVRTLWPFEGREAQLAAIRSALHTGGVVLAGPAGVGKSRLAAEAVGEAGELVRVLATAAASDLPLGAMAHLLPPRPPDGNVIRWAADALRGENLLLVVDDAHLLDSVSAALVLHLVVSGRARVLATLRSGERAPDAVTTLWKDDLLARVELGPLGLEETGRVLAGALGGQIEGPTVRRLWRVSDGNVLFLRELVLAGEAGGALAERHGVWRWQGEIPVTTRLRELVEGRVGEITAAERRALEFVAYGEPLATGLLSGLAPMETVRRLEDRQLVTVSPEDFSVRLAHPLYGEVIRAGCGALRTREVLTALADAVEAAGSESGEDVLRIAVWRLDGATADDPALLMRACHKARYLRDLELAIRLGRAALAAGGGVPAGILLASVLTYSDRYDETEAVLLDLAAEPMDDRTRAEFARVHALNLLWGFGRGTEACEVLEAAAAAMTEPEPRQSALIIRTSIEHILGRFPQTRQTIERVRRMGPPSPAVAVGLAAMEANVLPHEGRGEQALALVDRTLAAIGELPEGLPSITMALVQPGAVAAVMTGDLAAAWRYADIGYRIGEDYGGWSRALASSGALRAQVCRLRGELAGAIRWCRQGLGGLRGRTLHGGQCLAELAHAYALMGDVAAVHATMELADELALKVGHYAEFAFRLAEPWTRAARGDVSGAIAAALGTAEAAHELRAYELFALHDLVRLGAAELAADRLDWLSGEIGGALAPVFARHARALEDQRKPDVRELDEVSESFESLGLLLHAAEASAQAAQGYRLMGLSRAERAAETRAWTLAGRCDGARTPALADLAVPELTARQREIAHLAASGLSNREIADVLTLSIRTVANTLVHIYERIGTNKREELGAVLRVLDQRSGQSPPVRGAGPAPGGSVAPRAPA</sequence>
<dbReference type="InterPro" id="IPR027417">
    <property type="entry name" value="P-loop_NTPase"/>
</dbReference>
<dbReference type="GO" id="GO:0003677">
    <property type="term" value="F:DNA binding"/>
    <property type="evidence" value="ECO:0007669"/>
    <property type="project" value="UniProtKB-KW"/>
</dbReference>
<dbReference type="InterPro" id="IPR016032">
    <property type="entry name" value="Sig_transdc_resp-reg_C-effctor"/>
</dbReference>
<organism evidence="4 5">
    <name type="scientific">Planotetraspora mira</name>
    <dbReference type="NCBI Taxonomy" id="58121"/>
    <lineage>
        <taxon>Bacteria</taxon>
        <taxon>Bacillati</taxon>
        <taxon>Actinomycetota</taxon>
        <taxon>Actinomycetes</taxon>
        <taxon>Streptosporangiales</taxon>
        <taxon>Streptosporangiaceae</taxon>
        <taxon>Planotetraspora</taxon>
    </lineage>
</organism>
<dbReference type="PRINTS" id="PR00038">
    <property type="entry name" value="HTHLUXR"/>
</dbReference>
<feature type="compositionally biased region" description="Low complexity" evidence="2">
    <location>
        <begin position="891"/>
        <end position="911"/>
    </location>
</feature>
<evidence type="ECO:0000259" key="3">
    <source>
        <dbReference type="PROSITE" id="PS50043"/>
    </source>
</evidence>
<name>A0A8J3TQD1_9ACTN</name>
<dbReference type="EMBL" id="BOOO01000017">
    <property type="protein sequence ID" value="GII30122.1"/>
    <property type="molecule type" value="Genomic_DNA"/>
</dbReference>